<dbReference type="SUPFAM" id="SSF49899">
    <property type="entry name" value="Concanavalin A-like lectins/glucanases"/>
    <property type="match status" value="3"/>
</dbReference>
<dbReference type="Gene3D" id="2.60.120.200">
    <property type="match status" value="3"/>
</dbReference>
<feature type="domain" description="LamG-like jellyroll fold" evidence="4">
    <location>
        <begin position="716"/>
        <end position="858"/>
    </location>
</feature>
<evidence type="ECO:0000313" key="5">
    <source>
        <dbReference type="EMBL" id="GGY07386.1"/>
    </source>
</evidence>
<organism evidence="5 6">
    <name type="scientific">Streptomyces minutiscleroticus</name>
    <dbReference type="NCBI Taxonomy" id="68238"/>
    <lineage>
        <taxon>Bacteria</taxon>
        <taxon>Bacillati</taxon>
        <taxon>Actinomycetota</taxon>
        <taxon>Actinomycetes</taxon>
        <taxon>Kitasatosporales</taxon>
        <taxon>Streptomycetaceae</taxon>
        <taxon>Streptomyces</taxon>
    </lineage>
</organism>
<feature type="compositionally biased region" description="Low complexity" evidence="3">
    <location>
        <begin position="199"/>
        <end position="213"/>
    </location>
</feature>
<feature type="region of interest" description="Disordered" evidence="3">
    <location>
        <begin position="180"/>
        <end position="214"/>
    </location>
</feature>
<reference evidence="5" key="1">
    <citation type="journal article" date="2014" name="Int. J. Syst. Evol. Microbiol.">
        <title>Complete genome sequence of Corynebacterium casei LMG S-19264T (=DSM 44701T), isolated from a smear-ripened cheese.</title>
        <authorList>
            <consortium name="US DOE Joint Genome Institute (JGI-PGF)"/>
            <person name="Walter F."/>
            <person name="Albersmeier A."/>
            <person name="Kalinowski J."/>
            <person name="Ruckert C."/>
        </authorList>
    </citation>
    <scope>NUCLEOTIDE SEQUENCE</scope>
    <source>
        <strain evidence="5">JCM 4790</strain>
    </source>
</reference>
<dbReference type="InterPro" id="IPR042837">
    <property type="entry name" value="PTX3"/>
</dbReference>
<feature type="domain" description="LamG-like jellyroll fold" evidence="4">
    <location>
        <begin position="1154"/>
        <end position="1323"/>
    </location>
</feature>
<sequence>MEVTSLRSETTEVFATADGHLEAREHLRPVRARVKGEWKATDTSLIKSDDGMVAPKVATIGLEFSGGGDTPLVRMTKAGRTLALSWPDQLPAPALDGDTATYRDVLPDVDLRLEAQEDGFTQLLVVKTAEAAASEELAELRLQLDAEGLSIEKTDLGGLEALDKGAQGAVFEAPQPMMWDSSPGAQQSEKARSLVGTSAAVGEEGEPGAAESGKLAPVAVEVSSSEDELVLKPDAGVLTGEDTVYPVFIDPQWYSPKAAAWTMASKYWASSPQWKFNGDPDAGMGYCGWSYCQPYDTKRLFYRIPVSRFAGKSVLSAEFVVRNTWSASCDARGVQLWRTKDISSSTTWNSQNASGFWIDHLKTVSFAHGYEGCAAKDAEFDVKSAVQQAADKKWSTMTFGLQASSESDRYGWKRFSDDAFLRVQYNRPPPQIKMSQLTMEYGGACKKPASAPRVRTLGKLYANNVTDPDGDSVSVQFQAKWDGGSWNPARTAAKKSGSIFYISLASSIPQNKQVNWYARSYDGAQYSPWSYAGEPTACYFVYDTAVPKAPTITSGEYPASNPEDPNDPWYDGVGQYGTFEVKAADTDVTTYWYGVNGDPTSQNKITTTSGAAQLVKVLPAEPGVNFFTARAFDSAGNGSEIRTYQYWVKAGQPERAAWQLDEAPGSTTAAGTTTPRTVLLHGGATLGAEGRKGTGLHFDGTSGYADSDLTVVDTSDSFSVAAWARLDRMPGAAAIIVAQPGNHSPGFELYYSKDLNRWVFNQYTSDKAGASITRAMAATPGDAKAGEWTHLVGVYDGKAQQLRLYVNGKLAGSTAYTTAWEARRGLQLGAGSYNGSPSAFFPGTVDDLRIFDRAVTTAEAGQLHQGQDLTSGRPARAVFPLDEEAGAAQTTGRAAEQSLTLHDGAAAGTSGVTGTALTLDGTGGYAATDRPVLNTARSYTVSAWAKLPDGEITGNRTVLSQNGTYYSPFYLSYQAEEKTWSLRTSLADVQQGNIRDQVVIAKQPARPGEWAHLVAVHDATTQQIRLYVNGQLQGTDAAPKTWEAQGPVQVGRAIWMGQYVDYFPGSVDEVRLFDRPVADDEVRQMFNQRPMVKGRWKFETASGTPPVTPEASASGNDMTLDGAEIGSGWVDGGVTFDGVDDYAMTSAAPVDTSTSFTVTAWAQAAAIPQSGVSLLSAPGTTQSAFTVRYEPSATPDTDSGRWRIAMAAEDSTASTIAQVDNGQFFGPTDWTHLAVVYDGFAKQLSLYVNGELEEVACADADGDGTADDAVCTDRISWATDVLSFKTIQPLQLGRAKTEAGTWGEYWPGAVSDVWAFQGALTDAQIAYLAVGQPGMDTDVPDGS</sequence>
<gene>
    <name evidence="5" type="ORF">GCM10010358_70680</name>
</gene>
<dbReference type="PANTHER" id="PTHR46943:SF1">
    <property type="entry name" value="PENTRAXIN-RELATED PROTEIN PTX3"/>
    <property type="match status" value="1"/>
</dbReference>
<dbReference type="SMART" id="SM00560">
    <property type="entry name" value="LamGL"/>
    <property type="match status" value="3"/>
</dbReference>
<dbReference type="Pfam" id="PF13385">
    <property type="entry name" value="Laminin_G_3"/>
    <property type="match status" value="3"/>
</dbReference>
<dbReference type="Proteomes" id="UP000619244">
    <property type="component" value="Unassembled WGS sequence"/>
</dbReference>
<protein>
    <recommendedName>
        <fullName evidence="4">LamG-like jellyroll fold domain-containing protein</fullName>
    </recommendedName>
</protein>
<dbReference type="NCBIfam" id="NF033679">
    <property type="entry name" value="DNRLRE_dom"/>
    <property type="match status" value="1"/>
</dbReference>
<proteinExistence type="predicted"/>
<evidence type="ECO:0000259" key="4">
    <source>
        <dbReference type="SMART" id="SM00560"/>
    </source>
</evidence>
<accession>A0A918NYL3</accession>
<dbReference type="EMBL" id="BMVU01000062">
    <property type="protein sequence ID" value="GGY07386.1"/>
    <property type="molecule type" value="Genomic_DNA"/>
</dbReference>
<reference evidence="5" key="2">
    <citation type="submission" date="2020-09" db="EMBL/GenBank/DDBJ databases">
        <authorList>
            <person name="Sun Q."/>
            <person name="Ohkuma M."/>
        </authorList>
    </citation>
    <scope>NUCLEOTIDE SEQUENCE</scope>
    <source>
        <strain evidence="5">JCM 4790</strain>
    </source>
</reference>
<evidence type="ECO:0000256" key="1">
    <source>
        <dbReference type="ARBA" id="ARBA00022729"/>
    </source>
</evidence>
<dbReference type="InterPro" id="IPR013320">
    <property type="entry name" value="ConA-like_dom_sf"/>
</dbReference>
<dbReference type="PANTHER" id="PTHR46943">
    <property type="entry name" value="PENTRAXIN-RELATED PROTEIN PTX3"/>
    <property type="match status" value="1"/>
</dbReference>
<keyword evidence="6" id="KW-1185">Reference proteome</keyword>
<feature type="domain" description="LamG-like jellyroll fold" evidence="4">
    <location>
        <begin position="937"/>
        <end position="1080"/>
    </location>
</feature>
<evidence type="ECO:0000313" key="6">
    <source>
        <dbReference type="Proteomes" id="UP000619244"/>
    </source>
</evidence>
<dbReference type="GO" id="GO:0006955">
    <property type="term" value="P:immune response"/>
    <property type="evidence" value="ECO:0007669"/>
    <property type="project" value="InterPro"/>
</dbReference>
<evidence type="ECO:0000256" key="3">
    <source>
        <dbReference type="SAM" id="MobiDB-lite"/>
    </source>
</evidence>
<comment type="caution">
    <text evidence="5">The sequence shown here is derived from an EMBL/GenBank/DDBJ whole genome shotgun (WGS) entry which is preliminary data.</text>
</comment>
<name>A0A918NYL3_9ACTN</name>
<keyword evidence="1" id="KW-0732">Signal</keyword>
<keyword evidence="2" id="KW-1015">Disulfide bond</keyword>
<evidence type="ECO:0000256" key="2">
    <source>
        <dbReference type="ARBA" id="ARBA00023157"/>
    </source>
</evidence>
<dbReference type="InterPro" id="IPR006558">
    <property type="entry name" value="LamG-like"/>
</dbReference>